<keyword evidence="6" id="KW-0862">Zinc</keyword>
<keyword evidence="10" id="KW-0539">Nucleus</keyword>
<dbReference type="PANTHER" id="PTHR24404">
    <property type="entry name" value="ZINC FINGER PROTEIN"/>
    <property type="match status" value="1"/>
</dbReference>
<comment type="similarity">
    <text evidence="2">Belongs to the krueppel C2H2-type zinc-finger protein family.</text>
</comment>
<name>A0ABD2PKC2_9PLAT</name>
<keyword evidence="3" id="KW-0479">Metal-binding</keyword>
<dbReference type="InterPro" id="IPR013087">
    <property type="entry name" value="Znf_C2H2_type"/>
</dbReference>
<evidence type="ECO:0000256" key="8">
    <source>
        <dbReference type="ARBA" id="ARBA00023125"/>
    </source>
</evidence>
<evidence type="ECO:0000256" key="6">
    <source>
        <dbReference type="ARBA" id="ARBA00022833"/>
    </source>
</evidence>
<dbReference type="InterPro" id="IPR036236">
    <property type="entry name" value="Znf_C2H2_sf"/>
</dbReference>
<dbReference type="PROSITE" id="PS50157">
    <property type="entry name" value="ZINC_FINGER_C2H2_2"/>
    <property type="match status" value="2"/>
</dbReference>
<feature type="non-terminal residue" evidence="13">
    <location>
        <position position="1"/>
    </location>
</feature>
<evidence type="ECO:0000256" key="10">
    <source>
        <dbReference type="ARBA" id="ARBA00023242"/>
    </source>
</evidence>
<dbReference type="SUPFAM" id="SSF57667">
    <property type="entry name" value="beta-beta-alpha zinc fingers"/>
    <property type="match status" value="1"/>
</dbReference>
<dbReference type="Proteomes" id="UP001626550">
    <property type="component" value="Unassembled WGS sequence"/>
</dbReference>
<dbReference type="Pfam" id="PF13909">
    <property type="entry name" value="zf-H2C2_5"/>
    <property type="match status" value="1"/>
</dbReference>
<protein>
    <recommendedName>
        <fullName evidence="12">C2H2-type domain-containing protein</fullName>
    </recommendedName>
</protein>
<dbReference type="GO" id="GO:0008270">
    <property type="term" value="F:zinc ion binding"/>
    <property type="evidence" value="ECO:0007669"/>
    <property type="project" value="UniProtKB-KW"/>
</dbReference>
<evidence type="ECO:0000313" key="14">
    <source>
        <dbReference type="Proteomes" id="UP001626550"/>
    </source>
</evidence>
<keyword evidence="14" id="KW-1185">Reference proteome</keyword>
<proteinExistence type="inferred from homology"/>
<evidence type="ECO:0000256" key="2">
    <source>
        <dbReference type="ARBA" id="ARBA00006991"/>
    </source>
</evidence>
<dbReference type="PROSITE" id="PS00028">
    <property type="entry name" value="ZINC_FINGER_C2H2_1"/>
    <property type="match status" value="1"/>
</dbReference>
<dbReference type="SMART" id="SM00355">
    <property type="entry name" value="ZnF_C2H2"/>
    <property type="match status" value="3"/>
</dbReference>
<dbReference type="GO" id="GO:0003677">
    <property type="term" value="F:DNA binding"/>
    <property type="evidence" value="ECO:0007669"/>
    <property type="project" value="UniProtKB-KW"/>
</dbReference>
<keyword evidence="5 11" id="KW-0863">Zinc-finger</keyword>
<dbReference type="AlphaFoldDB" id="A0ABD2PKC2"/>
<evidence type="ECO:0000256" key="9">
    <source>
        <dbReference type="ARBA" id="ARBA00023163"/>
    </source>
</evidence>
<feature type="non-terminal residue" evidence="13">
    <location>
        <position position="279"/>
    </location>
</feature>
<dbReference type="Gene3D" id="3.30.160.60">
    <property type="entry name" value="Classic Zinc Finger"/>
    <property type="match status" value="2"/>
</dbReference>
<keyword evidence="8" id="KW-0238">DNA-binding</keyword>
<keyword evidence="7" id="KW-0805">Transcription regulation</keyword>
<evidence type="ECO:0000256" key="5">
    <source>
        <dbReference type="ARBA" id="ARBA00022771"/>
    </source>
</evidence>
<dbReference type="EMBL" id="JBJKFK010006207">
    <property type="protein sequence ID" value="KAL3307919.1"/>
    <property type="molecule type" value="Genomic_DNA"/>
</dbReference>
<accession>A0ABD2PKC2</accession>
<feature type="domain" description="C2H2-type" evidence="12">
    <location>
        <begin position="17"/>
        <end position="45"/>
    </location>
</feature>
<feature type="domain" description="C2H2-type" evidence="12">
    <location>
        <begin position="57"/>
        <end position="84"/>
    </location>
</feature>
<comment type="subcellular location">
    <subcellularLocation>
        <location evidence="1">Nucleus</location>
    </subcellularLocation>
</comment>
<evidence type="ECO:0000256" key="11">
    <source>
        <dbReference type="PROSITE-ProRule" id="PRU00042"/>
    </source>
</evidence>
<reference evidence="13 14" key="1">
    <citation type="submission" date="2024-11" db="EMBL/GenBank/DDBJ databases">
        <title>Adaptive evolution of stress response genes in parasites aligns with host niche diversity.</title>
        <authorList>
            <person name="Hahn C."/>
            <person name="Resl P."/>
        </authorList>
    </citation>
    <scope>NUCLEOTIDE SEQUENCE [LARGE SCALE GENOMIC DNA]</scope>
    <source>
        <strain evidence="13">EGGRZ-B1_66</strain>
        <tissue evidence="13">Body</tissue>
    </source>
</reference>
<gene>
    <name evidence="13" type="ORF">Ciccas_013556</name>
</gene>
<evidence type="ECO:0000256" key="4">
    <source>
        <dbReference type="ARBA" id="ARBA00022737"/>
    </source>
</evidence>
<dbReference type="PANTHER" id="PTHR24404:SF106">
    <property type="entry name" value="C2H2-TYPE DOMAIN-CONTAINING PROTEIN"/>
    <property type="match status" value="1"/>
</dbReference>
<comment type="caution">
    <text evidence="13">The sequence shown here is derived from an EMBL/GenBank/DDBJ whole genome shotgun (WGS) entry which is preliminary data.</text>
</comment>
<keyword evidence="4" id="KW-0677">Repeat</keyword>
<dbReference type="FunFam" id="3.30.160.60:FF:000075">
    <property type="entry name" value="Putative zinc finger protein 536"/>
    <property type="match status" value="1"/>
</dbReference>
<evidence type="ECO:0000256" key="3">
    <source>
        <dbReference type="ARBA" id="ARBA00022723"/>
    </source>
</evidence>
<dbReference type="InterPro" id="IPR050589">
    <property type="entry name" value="Ikaros_C2H2-ZF"/>
</dbReference>
<dbReference type="GO" id="GO:0005634">
    <property type="term" value="C:nucleus"/>
    <property type="evidence" value="ECO:0007669"/>
    <property type="project" value="UniProtKB-SubCell"/>
</dbReference>
<evidence type="ECO:0000313" key="13">
    <source>
        <dbReference type="EMBL" id="KAL3307919.1"/>
    </source>
</evidence>
<dbReference type="Pfam" id="PF00096">
    <property type="entry name" value="zf-C2H2"/>
    <property type="match status" value="1"/>
</dbReference>
<keyword evidence="9" id="KW-0804">Transcription</keyword>
<sequence length="279" mass="31989">SIAEAASGKVKRTSRKYRCNQCKEIFSWFGDLNHHLKIIHNVVKKRGNNKSVKNNTFKCSSCKYEAKYQSELKRHMRLHSKTKPFVCKFCPYCSSWKGDLKRHMESHHKSCFSADFELNNYMAQFKNNAGTYDEQQSMDTSCSSCDENLSATDWLLLEKHQRQLSTNAINLPFLVNISRMYHYINEQKQKLQDQATSFSTSLMFSSSQSSTSAPQANSFNENVPPNALATSHLKTLLQGYLRIQQHNQQTALVPPLGLNNISLTQPISYPFGYFDTLSQ</sequence>
<evidence type="ECO:0000256" key="1">
    <source>
        <dbReference type="ARBA" id="ARBA00004123"/>
    </source>
</evidence>
<evidence type="ECO:0000259" key="12">
    <source>
        <dbReference type="PROSITE" id="PS50157"/>
    </source>
</evidence>
<evidence type="ECO:0000256" key="7">
    <source>
        <dbReference type="ARBA" id="ARBA00023015"/>
    </source>
</evidence>
<organism evidence="13 14">
    <name type="scientific">Cichlidogyrus casuarinus</name>
    <dbReference type="NCBI Taxonomy" id="1844966"/>
    <lineage>
        <taxon>Eukaryota</taxon>
        <taxon>Metazoa</taxon>
        <taxon>Spiralia</taxon>
        <taxon>Lophotrochozoa</taxon>
        <taxon>Platyhelminthes</taxon>
        <taxon>Monogenea</taxon>
        <taxon>Monopisthocotylea</taxon>
        <taxon>Dactylogyridea</taxon>
        <taxon>Ancyrocephalidae</taxon>
        <taxon>Cichlidogyrus</taxon>
    </lineage>
</organism>